<evidence type="ECO:0000256" key="3">
    <source>
        <dbReference type="SAM" id="MobiDB-lite"/>
    </source>
</evidence>
<dbReference type="Gene3D" id="2.60.40.420">
    <property type="entry name" value="Cupredoxins - blue copper proteins"/>
    <property type="match status" value="1"/>
</dbReference>
<dbReference type="Pfam" id="PF00127">
    <property type="entry name" value="Copper-bind"/>
    <property type="match status" value="1"/>
</dbReference>
<proteinExistence type="predicted"/>
<keyword evidence="4" id="KW-0472">Membrane</keyword>
<sequence length="169" mass="17648">MEKPALIGVGILALAIILIGVASFMRKSAPLPSEQKEDVTLPTSPEVVGEPAVNEDGEEETPMVELGGVIDVGGPSSTGGAVVSYSGSGFSPATKTVSVGTLVSFENESPKNVWVASDPHPTHTDHGEFDAKRAYGPGETYTFTFSEPGTYTYHNHLNAGEKGTIVVTQ</sequence>
<evidence type="ECO:0000256" key="1">
    <source>
        <dbReference type="ARBA" id="ARBA00022723"/>
    </source>
</evidence>
<dbReference type="GO" id="GO:0009055">
    <property type="term" value="F:electron transfer activity"/>
    <property type="evidence" value="ECO:0007669"/>
    <property type="project" value="InterPro"/>
</dbReference>
<evidence type="ECO:0000313" key="6">
    <source>
        <dbReference type="EMBL" id="PIR46305.1"/>
    </source>
</evidence>
<feature type="domain" description="Blue (type 1) copper" evidence="5">
    <location>
        <begin position="90"/>
        <end position="167"/>
    </location>
</feature>
<feature type="region of interest" description="Disordered" evidence="3">
    <location>
        <begin position="30"/>
        <end position="60"/>
    </location>
</feature>
<evidence type="ECO:0000313" key="7">
    <source>
        <dbReference type="Proteomes" id="UP000230833"/>
    </source>
</evidence>
<keyword evidence="4" id="KW-0812">Transmembrane</keyword>
<organism evidence="6 7">
    <name type="scientific">Candidatus Vogelbacteria bacterium CG10_big_fil_rev_8_21_14_0_10_45_14</name>
    <dbReference type="NCBI Taxonomy" id="1975042"/>
    <lineage>
        <taxon>Bacteria</taxon>
        <taxon>Candidatus Vogeliibacteriota</taxon>
    </lineage>
</organism>
<accession>A0A2H0RKJ6</accession>
<dbReference type="AlphaFoldDB" id="A0A2H0RKJ6"/>
<gene>
    <name evidence="6" type="ORF">COV07_04375</name>
</gene>
<keyword evidence="4" id="KW-1133">Transmembrane helix</keyword>
<feature type="transmembrane region" description="Helical" evidence="4">
    <location>
        <begin position="6"/>
        <end position="25"/>
    </location>
</feature>
<dbReference type="InterPro" id="IPR008972">
    <property type="entry name" value="Cupredoxin"/>
</dbReference>
<evidence type="ECO:0000256" key="2">
    <source>
        <dbReference type="ARBA" id="ARBA00023008"/>
    </source>
</evidence>
<reference evidence="6 7" key="1">
    <citation type="submission" date="2017-09" db="EMBL/GenBank/DDBJ databases">
        <title>Depth-based differentiation of microbial function through sediment-hosted aquifers and enrichment of novel symbionts in the deep terrestrial subsurface.</title>
        <authorList>
            <person name="Probst A.J."/>
            <person name="Ladd B."/>
            <person name="Jarett J.K."/>
            <person name="Geller-Mcgrath D.E."/>
            <person name="Sieber C.M."/>
            <person name="Emerson J.B."/>
            <person name="Anantharaman K."/>
            <person name="Thomas B.C."/>
            <person name="Malmstrom R."/>
            <person name="Stieglmeier M."/>
            <person name="Klingl A."/>
            <person name="Woyke T."/>
            <person name="Ryan C.M."/>
            <person name="Banfield J.F."/>
        </authorList>
    </citation>
    <scope>NUCLEOTIDE SEQUENCE [LARGE SCALE GENOMIC DNA]</scope>
    <source>
        <strain evidence="6">CG10_big_fil_rev_8_21_14_0_10_45_14</strain>
    </source>
</reference>
<dbReference type="SUPFAM" id="SSF49503">
    <property type="entry name" value="Cupredoxins"/>
    <property type="match status" value="1"/>
</dbReference>
<dbReference type="GO" id="GO:0005507">
    <property type="term" value="F:copper ion binding"/>
    <property type="evidence" value="ECO:0007669"/>
    <property type="project" value="InterPro"/>
</dbReference>
<dbReference type="EMBL" id="PCYL01000047">
    <property type="protein sequence ID" value="PIR46305.1"/>
    <property type="molecule type" value="Genomic_DNA"/>
</dbReference>
<keyword evidence="2" id="KW-0186">Copper</keyword>
<evidence type="ECO:0000256" key="4">
    <source>
        <dbReference type="SAM" id="Phobius"/>
    </source>
</evidence>
<keyword evidence="1" id="KW-0479">Metal-binding</keyword>
<dbReference type="Proteomes" id="UP000230833">
    <property type="component" value="Unassembled WGS sequence"/>
</dbReference>
<dbReference type="InterPro" id="IPR000923">
    <property type="entry name" value="BlueCu_1"/>
</dbReference>
<evidence type="ECO:0000259" key="5">
    <source>
        <dbReference type="Pfam" id="PF00127"/>
    </source>
</evidence>
<comment type="caution">
    <text evidence="6">The sequence shown here is derived from an EMBL/GenBank/DDBJ whole genome shotgun (WGS) entry which is preliminary data.</text>
</comment>
<name>A0A2H0RKJ6_9BACT</name>
<protein>
    <recommendedName>
        <fullName evidence="5">Blue (type 1) copper domain-containing protein</fullName>
    </recommendedName>
</protein>